<protein>
    <submittedName>
        <fullName evidence="3">Glutathione S-transferase</fullName>
    </submittedName>
</protein>
<comment type="caution">
    <text evidence="3">The sequence shown here is derived from an EMBL/GenBank/DDBJ whole genome shotgun (WGS) entry which is preliminary data.</text>
</comment>
<dbReference type="InterPro" id="IPR040079">
    <property type="entry name" value="Glutathione_S-Trfase"/>
</dbReference>
<dbReference type="AlphaFoldDB" id="A0A4R6FML4"/>
<dbReference type="Proteomes" id="UP000295493">
    <property type="component" value="Unassembled WGS sequence"/>
</dbReference>
<dbReference type="Pfam" id="PF13410">
    <property type="entry name" value="GST_C_2"/>
    <property type="match status" value="1"/>
</dbReference>
<dbReference type="Gene3D" id="1.20.1050.10">
    <property type="match status" value="1"/>
</dbReference>
<dbReference type="PANTHER" id="PTHR43968:SF6">
    <property type="entry name" value="GLUTATHIONE S-TRANSFERASE OMEGA"/>
    <property type="match status" value="1"/>
</dbReference>
<dbReference type="PROSITE" id="PS50404">
    <property type="entry name" value="GST_NTER"/>
    <property type="match status" value="1"/>
</dbReference>
<dbReference type="Gene3D" id="3.40.30.10">
    <property type="entry name" value="Glutaredoxin"/>
    <property type="match status" value="1"/>
</dbReference>
<evidence type="ECO:0000313" key="3">
    <source>
        <dbReference type="EMBL" id="TDN82816.1"/>
    </source>
</evidence>
<reference evidence="3 4" key="1">
    <citation type="submission" date="2019-03" db="EMBL/GenBank/DDBJ databases">
        <title>Genomic Encyclopedia of Type Strains, Phase IV (KMG-IV): sequencing the most valuable type-strain genomes for metagenomic binning, comparative biology and taxonomic classification.</title>
        <authorList>
            <person name="Goeker M."/>
        </authorList>
    </citation>
    <scope>NUCLEOTIDE SEQUENCE [LARGE SCALE GENOMIC DNA]</scope>
    <source>
        <strain evidence="3 4">DSM 25059</strain>
    </source>
</reference>
<dbReference type="EMBL" id="SNWD01000005">
    <property type="protein sequence ID" value="TDN82816.1"/>
    <property type="molecule type" value="Genomic_DNA"/>
</dbReference>
<keyword evidence="4" id="KW-1185">Reference proteome</keyword>
<dbReference type="RefSeq" id="WP_211338491.1">
    <property type="nucleotide sequence ID" value="NZ_BMLU01000005.1"/>
</dbReference>
<sequence length="241" mass="26263">MSMELYELAWGLYPRRVGIYLAEKGITGIDRVAFDLMAGWPPPELERLSPLATVPILRTEDGTLIRSSIAILEYLEERFSSPDMLGRTPAMRARTRELIAVIDEAAMQFGIWCHKASPAFAGREPQSIEAATFAADSYHCRLRLLDTLVGETEGPFLAGDQPTIADCIAMATLQFAEGLYGVPVPEDCPVLTVWYRAFSERPSAAPAEFPAPLLAVAQGLREVCPPSIGSKLGPARGIVDV</sequence>
<evidence type="ECO:0000259" key="1">
    <source>
        <dbReference type="PROSITE" id="PS50404"/>
    </source>
</evidence>
<dbReference type="SUPFAM" id="SSF47616">
    <property type="entry name" value="GST C-terminal domain-like"/>
    <property type="match status" value="1"/>
</dbReference>
<dbReference type="PROSITE" id="PS50405">
    <property type="entry name" value="GST_CTER"/>
    <property type="match status" value="1"/>
</dbReference>
<proteinExistence type="predicted"/>
<accession>A0A4R6FML4</accession>
<dbReference type="InterPro" id="IPR010987">
    <property type="entry name" value="Glutathione-S-Trfase_C-like"/>
</dbReference>
<dbReference type="InterPro" id="IPR036282">
    <property type="entry name" value="Glutathione-S-Trfase_C_sf"/>
</dbReference>
<dbReference type="GO" id="GO:0016740">
    <property type="term" value="F:transferase activity"/>
    <property type="evidence" value="ECO:0007669"/>
    <property type="project" value="UniProtKB-KW"/>
</dbReference>
<evidence type="ECO:0000313" key="4">
    <source>
        <dbReference type="Proteomes" id="UP000295493"/>
    </source>
</evidence>
<dbReference type="Pfam" id="PF13409">
    <property type="entry name" value="GST_N_2"/>
    <property type="match status" value="1"/>
</dbReference>
<name>A0A4R6FML4_9SPHN</name>
<feature type="domain" description="GST N-terminal" evidence="1">
    <location>
        <begin position="1"/>
        <end position="83"/>
    </location>
</feature>
<feature type="domain" description="GST C-terminal" evidence="2">
    <location>
        <begin position="88"/>
        <end position="227"/>
    </location>
</feature>
<dbReference type="SUPFAM" id="SSF52833">
    <property type="entry name" value="Thioredoxin-like"/>
    <property type="match status" value="1"/>
</dbReference>
<keyword evidence="3" id="KW-0808">Transferase</keyword>
<dbReference type="GO" id="GO:0005737">
    <property type="term" value="C:cytoplasm"/>
    <property type="evidence" value="ECO:0007669"/>
    <property type="project" value="TreeGrafter"/>
</dbReference>
<dbReference type="InterPro" id="IPR004045">
    <property type="entry name" value="Glutathione_S-Trfase_N"/>
</dbReference>
<dbReference type="InterPro" id="IPR036249">
    <property type="entry name" value="Thioredoxin-like_sf"/>
</dbReference>
<evidence type="ECO:0000259" key="2">
    <source>
        <dbReference type="PROSITE" id="PS50405"/>
    </source>
</evidence>
<dbReference type="PANTHER" id="PTHR43968">
    <property type="match status" value="1"/>
</dbReference>
<dbReference type="SFLD" id="SFLDS00019">
    <property type="entry name" value="Glutathione_Transferase_(cytos"/>
    <property type="match status" value="1"/>
</dbReference>
<dbReference type="InterPro" id="IPR050983">
    <property type="entry name" value="GST_Omega/HSP26"/>
</dbReference>
<organism evidence="3 4">
    <name type="scientific">Stakelama pacifica</name>
    <dbReference type="NCBI Taxonomy" id="517720"/>
    <lineage>
        <taxon>Bacteria</taxon>
        <taxon>Pseudomonadati</taxon>
        <taxon>Pseudomonadota</taxon>
        <taxon>Alphaproteobacteria</taxon>
        <taxon>Sphingomonadales</taxon>
        <taxon>Sphingomonadaceae</taxon>
        <taxon>Stakelama</taxon>
    </lineage>
</organism>
<gene>
    <name evidence="3" type="ORF">EV664_10512</name>
</gene>